<dbReference type="AlphaFoldDB" id="A0A367ZMD6"/>
<organism evidence="2 3">
    <name type="scientific">Candidatus Ozemobacter sibiricus</name>
    <dbReference type="NCBI Taxonomy" id="2268124"/>
    <lineage>
        <taxon>Bacteria</taxon>
        <taxon>Candidatus Ozemobacteria</taxon>
        <taxon>Candidatus Ozemobacterales</taxon>
        <taxon>Candidatus Ozemobacteraceae</taxon>
        <taxon>Candidatus Ozemobacter</taxon>
    </lineage>
</organism>
<dbReference type="EMBL" id="QOQW01000017">
    <property type="protein sequence ID" value="RCK78919.1"/>
    <property type="molecule type" value="Genomic_DNA"/>
</dbReference>
<accession>A0A367ZMD6</accession>
<evidence type="ECO:0000256" key="1">
    <source>
        <dbReference type="SAM" id="Phobius"/>
    </source>
</evidence>
<keyword evidence="1" id="KW-0472">Membrane</keyword>
<sequence>MTWSVWPPGGRRRTLATRGSALFMLLTVVGMLYIFGTLFVTYMTQERGQTIRQGDSIVAFYLAEAGIEKAMVKMRELFSEKLLTEDGEINDRILGLLDIDRAENFQLKVEIADGELIKGGKVEVLVEVNNLKLTPFKTYIDEYEEVPSQLKIYRKENRDTYADKALGGWDGHLRFVSTATYRRATKRLEVVRDLKVSDLTPPAENYTLFISGKRDEYLKEGEFRCRNWSVVRSLKDMIDEIIKKTNEAFQETLGNSAEALFWEPNTVSLINFEGDVKVKTLKVIRKLVMSVTDVKIKDYVDTTIQKLHPYLWGKIRTNGRLHVYLPFFAADDIINYFEDNSIFSHQRPEIGYLFCNNQLHDPYLSKYTYYEGEIIRYYQKLKPYVLGITETPYPSSDPYTINTKFDFVTRYPNKLEPLQLERIKKHGKEFCHEFYEGDLVLKGTYAKPASVWGIIYVQGNVYIGGRISGQGMIITEGNIILTDNVVHDSARSFLSLVALNGVVTFAPGLTKAKIEAAVYAKESIKGGQQVSILGNLVVENLNRQEKEDGPLIMPKRVFINYDSNLKSQTGNNVCFNVSEQLLSMRELGVD</sequence>
<gene>
    <name evidence="2" type="ORF">OZSIB_0470</name>
</gene>
<feature type="transmembrane region" description="Helical" evidence="1">
    <location>
        <begin position="21"/>
        <end position="43"/>
    </location>
</feature>
<comment type="caution">
    <text evidence="2">The sequence shown here is derived from an EMBL/GenBank/DDBJ whole genome shotgun (WGS) entry which is preliminary data.</text>
</comment>
<keyword evidence="1" id="KW-0812">Transmembrane</keyword>
<protein>
    <submittedName>
        <fullName evidence="2">Uncharacterized protein</fullName>
    </submittedName>
</protein>
<evidence type="ECO:0000313" key="2">
    <source>
        <dbReference type="EMBL" id="RCK78919.1"/>
    </source>
</evidence>
<name>A0A367ZMD6_9BACT</name>
<reference evidence="2 3" key="1">
    <citation type="submission" date="2018-05" db="EMBL/GenBank/DDBJ databases">
        <title>A metagenomic window into the 2 km-deep terrestrial subsurface aquifer revealed taxonomically and functionally diverse microbial community comprising novel uncultured bacterial lineages.</title>
        <authorList>
            <person name="Kadnikov V.V."/>
            <person name="Mardanov A.V."/>
            <person name="Beletsky A.V."/>
            <person name="Banks D."/>
            <person name="Pimenov N.V."/>
            <person name="Frank Y.A."/>
            <person name="Karnachuk O.V."/>
            <person name="Ravin N.V."/>
        </authorList>
    </citation>
    <scope>NUCLEOTIDE SEQUENCE [LARGE SCALE GENOMIC DNA]</scope>
    <source>
        <strain evidence="2">BY5</strain>
    </source>
</reference>
<keyword evidence="1" id="KW-1133">Transmembrane helix</keyword>
<proteinExistence type="predicted"/>
<dbReference type="Proteomes" id="UP000252355">
    <property type="component" value="Unassembled WGS sequence"/>
</dbReference>
<evidence type="ECO:0000313" key="3">
    <source>
        <dbReference type="Proteomes" id="UP000252355"/>
    </source>
</evidence>